<organism evidence="2">
    <name type="scientific">Siphoviridae sp. ctfbh2</name>
    <dbReference type="NCBI Taxonomy" id="2827909"/>
    <lineage>
        <taxon>Viruses</taxon>
        <taxon>Duplodnaviria</taxon>
        <taxon>Heunggongvirae</taxon>
        <taxon>Uroviricota</taxon>
        <taxon>Caudoviricetes</taxon>
    </lineage>
</organism>
<keyword evidence="1" id="KW-0812">Transmembrane</keyword>
<proteinExistence type="predicted"/>
<evidence type="ECO:0000256" key="1">
    <source>
        <dbReference type="SAM" id="Phobius"/>
    </source>
</evidence>
<protein>
    <submittedName>
        <fullName evidence="2">Uncharacterized protein</fullName>
    </submittedName>
</protein>
<keyword evidence="1" id="KW-1133">Transmembrane helix</keyword>
<dbReference type="EMBL" id="BK032744">
    <property type="protein sequence ID" value="DAF57957.1"/>
    <property type="molecule type" value="Genomic_DNA"/>
</dbReference>
<name>A0A8S5T3P4_9CAUD</name>
<sequence length="154" mass="18071">MKAHVMKLENNCMIVDEEYFNEIKNKAESNQERVNEIAEERFLKYVKESGIELFYEVNGIPYVFHHSLLNELNYEERGYPETVSEKVKYAIADDITEALNDKLKGLKDEALNYALSEFDKQKHGLEVTVKIWKHLALIFIITTIVLTIRLFIQL</sequence>
<accession>A0A8S5T3P4</accession>
<reference evidence="2" key="1">
    <citation type="journal article" date="2021" name="Proc. Natl. Acad. Sci. U.S.A.">
        <title>A Catalog of Tens of Thousands of Viruses from Human Metagenomes Reveals Hidden Associations with Chronic Diseases.</title>
        <authorList>
            <person name="Tisza M.J."/>
            <person name="Buck C.B."/>
        </authorList>
    </citation>
    <scope>NUCLEOTIDE SEQUENCE</scope>
    <source>
        <strain evidence="2">Ctfbh2</strain>
    </source>
</reference>
<evidence type="ECO:0000313" key="2">
    <source>
        <dbReference type="EMBL" id="DAF57957.1"/>
    </source>
</evidence>
<keyword evidence="1" id="KW-0472">Membrane</keyword>
<feature type="transmembrane region" description="Helical" evidence="1">
    <location>
        <begin position="131"/>
        <end position="152"/>
    </location>
</feature>